<name>W4V7J2_9FIRM</name>
<proteinExistence type="predicted"/>
<protein>
    <submittedName>
        <fullName evidence="1">Endo-1,3(4)-beta-glucanase</fullName>
    </submittedName>
</protein>
<evidence type="ECO:0000313" key="1">
    <source>
        <dbReference type="EMBL" id="GAE88709.1"/>
    </source>
</evidence>
<dbReference type="STRING" id="1294263.JCM21531_2175"/>
<accession>W4V7J2</accession>
<evidence type="ECO:0000313" key="2">
    <source>
        <dbReference type="Proteomes" id="UP000019109"/>
    </source>
</evidence>
<dbReference type="RefSeq" id="WP_243467408.1">
    <property type="nucleotide sequence ID" value="NZ_BAVR01000023.1"/>
</dbReference>
<reference evidence="1" key="1">
    <citation type="journal article" date="2014" name="Genome Announc.">
        <title>Draft Genome Sequence of Clostridium straminisolvens Strain JCM 21531T, Isolated from a Cellulose-Degrading Bacterial Community.</title>
        <authorList>
            <person name="Yuki M."/>
            <person name="Oshima K."/>
            <person name="Suda W."/>
            <person name="Sakamoto M."/>
            <person name="Kitamura K."/>
            <person name="Iida T."/>
            <person name="Hattori M."/>
            <person name="Ohkuma M."/>
        </authorList>
    </citation>
    <scope>NUCLEOTIDE SEQUENCE [LARGE SCALE GENOMIC DNA]</scope>
    <source>
        <strain evidence="1">JCM 21531</strain>
    </source>
</reference>
<sequence>MVRIGSTTYTLESYDFTKTNIKDPKPAVDYFAGNLWGRKTYRTGTGTNSGEVTVEISGDYYGYNQFWGTVETQVINYVIESQKKSGGVIDRWGGTASVSISSTTTKKIDYVENKPDVISFDGGFVESQYNNSILQYTAKLPEFDHQGVSTDRMVETKGSLMIESFPTSRRLLVPELNHLRGHWLKMISRRCTAWKYSRKIPQGLTLKKS</sequence>
<comment type="caution">
    <text evidence="1">The sequence shown here is derived from an EMBL/GenBank/DDBJ whole genome shotgun (WGS) entry which is preliminary data.</text>
</comment>
<dbReference type="Proteomes" id="UP000019109">
    <property type="component" value="Unassembled WGS sequence"/>
</dbReference>
<organism evidence="1 2">
    <name type="scientific">Acetivibrio straminisolvens JCM 21531</name>
    <dbReference type="NCBI Taxonomy" id="1294263"/>
    <lineage>
        <taxon>Bacteria</taxon>
        <taxon>Bacillati</taxon>
        <taxon>Bacillota</taxon>
        <taxon>Clostridia</taxon>
        <taxon>Eubacteriales</taxon>
        <taxon>Oscillospiraceae</taxon>
        <taxon>Acetivibrio</taxon>
    </lineage>
</organism>
<gene>
    <name evidence="1" type="ORF">JCM21531_2175</name>
</gene>
<dbReference type="AlphaFoldDB" id="W4V7J2"/>
<dbReference type="EMBL" id="BAVR01000023">
    <property type="protein sequence ID" value="GAE88709.1"/>
    <property type="molecule type" value="Genomic_DNA"/>
</dbReference>
<keyword evidence="2" id="KW-1185">Reference proteome</keyword>